<proteinExistence type="predicted"/>
<organism evidence="1 2">
    <name type="scientific">Alkalibacillus haloalkaliphilus</name>
    <dbReference type="NCBI Taxonomy" id="94136"/>
    <lineage>
        <taxon>Bacteria</taxon>
        <taxon>Bacillati</taxon>
        <taxon>Bacillota</taxon>
        <taxon>Bacilli</taxon>
        <taxon>Bacillales</taxon>
        <taxon>Bacillaceae</taxon>
        <taxon>Alkalibacillus</taxon>
    </lineage>
</organism>
<protein>
    <submittedName>
        <fullName evidence="1">Uncharacterized protein</fullName>
    </submittedName>
</protein>
<dbReference type="RefSeq" id="WP_146815979.1">
    <property type="nucleotide sequence ID" value="NZ_BJYA01000010.1"/>
</dbReference>
<gene>
    <name evidence="1" type="ORF">AHA02nite_15430</name>
</gene>
<evidence type="ECO:0000313" key="2">
    <source>
        <dbReference type="Proteomes" id="UP000321440"/>
    </source>
</evidence>
<dbReference type="OrthoDB" id="2454402at2"/>
<dbReference type="Proteomes" id="UP000321440">
    <property type="component" value="Unassembled WGS sequence"/>
</dbReference>
<dbReference type="EMBL" id="BJYA01000010">
    <property type="protein sequence ID" value="GEN45767.1"/>
    <property type="molecule type" value="Genomic_DNA"/>
</dbReference>
<name>A0A511W492_9BACI</name>
<keyword evidence="2" id="KW-1185">Reference proteome</keyword>
<evidence type="ECO:0000313" key="1">
    <source>
        <dbReference type="EMBL" id="GEN45767.1"/>
    </source>
</evidence>
<sequence>MAKPSKEQGDVRSEYDLDVDRMMNEGLAGGYVTPRYDKVQIEEAHEIRRNGEPFAEAETTNETK</sequence>
<reference evidence="1 2" key="1">
    <citation type="submission" date="2019-07" db="EMBL/GenBank/DDBJ databases">
        <title>Whole genome shotgun sequence of Alkalibacillus haloalkaliphilus NBRC 103110.</title>
        <authorList>
            <person name="Hosoyama A."/>
            <person name="Uohara A."/>
            <person name="Ohji S."/>
            <person name="Ichikawa N."/>
        </authorList>
    </citation>
    <scope>NUCLEOTIDE SEQUENCE [LARGE SCALE GENOMIC DNA]</scope>
    <source>
        <strain evidence="1 2">NBRC 103110</strain>
    </source>
</reference>
<comment type="caution">
    <text evidence="1">The sequence shown here is derived from an EMBL/GenBank/DDBJ whole genome shotgun (WGS) entry which is preliminary data.</text>
</comment>
<accession>A0A511W492</accession>
<dbReference type="AlphaFoldDB" id="A0A511W492"/>